<evidence type="ECO:0000256" key="6">
    <source>
        <dbReference type="ARBA" id="ARBA00022781"/>
    </source>
</evidence>
<evidence type="ECO:0000256" key="8">
    <source>
        <dbReference type="ARBA" id="ARBA00023065"/>
    </source>
</evidence>
<dbReference type="InterPro" id="IPR023011">
    <property type="entry name" value="ATP_synth_F0_asu_AS"/>
</dbReference>
<name>A0A2U3KXF8_9BACT</name>
<dbReference type="InterPro" id="IPR045082">
    <property type="entry name" value="ATP_syn_F0_a_bact/chloroplast"/>
</dbReference>
<keyword evidence="5 11" id="KW-0812">Transmembrane</keyword>
<keyword evidence="8 11" id="KW-0406">Ion transport</keyword>
<evidence type="ECO:0000256" key="4">
    <source>
        <dbReference type="ARBA" id="ARBA00022547"/>
    </source>
</evidence>
<feature type="transmembrane region" description="Helical" evidence="11">
    <location>
        <begin position="166"/>
        <end position="183"/>
    </location>
</feature>
<keyword evidence="9 11" id="KW-0472">Membrane</keyword>
<evidence type="ECO:0000313" key="13">
    <source>
        <dbReference type="EMBL" id="SPF44366.1"/>
    </source>
</evidence>
<dbReference type="Proteomes" id="UP000238701">
    <property type="component" value="Unassembled WGS sequence"/>
</dbReference>
<evidence type="ECO:0000256" key="12">
    <source>
        <dbReference type="RuleBase" id="RU000483"/>
    </source>
</evidence>
<comment type="similarity">
    <text evidence="2 11 12">Belongs to the ATPase A chain family.</text>
</comment>
<evidence type="ECO:0000256" key="11">
    <source>
        <dbReference type="HAMAP-Rule" id="MF_01393"/>
    </source>
</evidence>
<dbReference type="Gene3D" id="1.20.120.220">
    <property type="entry name" value="ATP synthase, F0 complex, subunit A"/>
    <property type="match status" value="1"/>
</dbReference>
<keyword evidence="6 11" id="KW-0375">Hydrogen ion transport</keyword>
<keyword evidence="11" id="KW-1003">Cell membrane</keyword>
<dbReference type="InterPro" id="IPR035908">
    <property type="entry name" value="F0_ATP_A_sf"/>
</dbReference>
<feature type="transmembrane region" description="Helical" evidence="11">
    <location>
        <begin position="195"/>
        <end position="213"/>
    </location>
</feature>
<dbReference type="GO" id="GO:0042777">
    <property type="term" value="P:proton motive force-driven plasma membrane ATP synthesis"/>
    <property type="evidence" value="ECO:0007669"/>
    <property type="project" value="TreeGrafter"/>
</dbReference>
<keyword evidence="3 11" id="KW-0813">Transport</keyword>
<dbReference type="GO" id="GO:0046933">
    <property type="term" value="F:proton-transporting ATP synthase activity, rotational mechanism"/>
    <property type="evidence" value="ECO:0007669"/>
    <property type="project" value="UniProtKB-UniRule"/>
</dbReference>
<dbReference type="AlphaFoldDB" id="A0A2U3KXF8"/>
<evidence type="ECO:0000256" key="1">
    <source>
        <dbReference type="ARBA" id="ARBA00004141"/>
    </source>
</evidence>
<dbReference type="NCBIfam" id="TIGR01131">
    <property type="entry name" value="ATP_synt_6_or_A"/>
    <property type="match status" value="1"/>
</dbReference>
<dbReference type="CDD" id="cd00310">
    <property type="entry name" value="ATP-synt_Fo_a_6"/>
    <property type="match status" value="1"/>
</dbReference>
<dbReference type="OrthoDB" id="9789241at2"/>
<evidence type="ECO:0000313" key="14">
    <source>
        <dbReference type="Proteomes" id="UP000238701"/>
    </source>
</evidence>
<evidence type="ECO:0000256" key="9">
    <source>
        <dbReference type="ARBA" id="ARBA00023136"/>
    </source>
</evidence>
<dbReference type="EMBL" id="OMOD01000148">
    <property type="protein sequence ID" value="SPF44366.1"/>
    <property type="molecule type" value="Genomic_DNA"/>
</dbReference>
<keyword evidence="7 11" id="KW-1133">Transmembrane helix</keyword>
<dbReference type="InterPro" id="IPR000568">
    <property type="entry name" value="ATP_synth_F0_asu"/>
</dbReference>
<evidence type="ECO:0000256" key="7">
    <source>
        <dbReference type="ARBA" id="ARBA00022989"/>
    </source>
</evidence>
<proteinExistence type="inferred from homology"/>
<dbReference type="PROSITE" id="PS00449">
    <property type="entry name" value="ATPASE_A"/>
    <property type="match status" value="1"/>
</dbReference>
<dbReference type="PANTHER" id="PTHR42823">
    <property type="entry name" value="ATP SYNTHASE SUBUNIT A, CHLOROPLASTIC"/>
    <property type="match status" value="1"/>
</dbReference>
<organism evidence="13 14">
    <name type="scientific">Candidatus Sulfotelmatobacter kueseliae</name>
    <dbReference type="NCBI Taxonomy" id="2042962"/>
    <lineage>
        <taxon>Bacteria</taxon>
        <taxon>Pseudomonadati</taxon>
        <taxon>Acidobacteriota</taxon>
        <taxon>Terriglobia</taxon>
        <taxon>Terriglobales</taxon>
        <taxon>Candidatus Korobacteraceae</taxon>
        <taxon>Candidatus Sulfotelmatobacter</taxon>
    </lineage>
</organism>
<dbReference type="GO" id="GO:0005886">
    <property type="term" value="C:plasma membrane"/>
    <property type="evidence" value="ECO:0007669"/>
    <property type="project" value="UniProtKB-SubCell"/>
</dbReference>
<evidence type="ECO:0000256" key="10">
    <source>
        <dbReference type="ARBA" id="ARBA00023310"/>
    </source>
</evidence>
<dbReference type="PRINTS" id="PR00123">
    <property type="entry name" value="ATPASEA"/>
</dbReference>
<evidence type="ECO:0000256" key="5">
    <source>
        <dbReference type="ARBA" id="ARBA00022692"/>
    </source>
</evidence>
<gene>
    <name evidence="11 13" type="primary">atpB</name>
    <name evidence="13" type="ORF">SBA1_530024</name>
</gene>
<dbReference type="HAMAP" id="MF_01393">
    <property type="entry name" value="ATP_synth_a_bact"/>
    <property type="match status" value="1"/>
</dbReference>
<dbReference type="SUPFAM" id="SSF81336">
    <property type="entry name" value="F1F0 ATP synthase subunit A"/>
    <property type="match status" value="1"/>
</dbReference>
<keyword evidence="4 11" id="KW-0138">CF(0)</keyword>
<comment type="function">
    <text evidence="11 12">Key component of the proton channel; it plays a direct role in the translocation of protons across the membrane.</text>
</comment>
<dbReference type="PANTHER" id="PTHR42823:SF3">
    <property type="entry name" value="ATP SYNTHASE SUBUNIT A, CHLOROPLASTIC"/>
    <property type="match status" value="1"/>
</dbReference>
<feature type="transmembrane region" description="Helical" evidence="11">
    <location>
        <begin position="219"/>
        <end position="244"/>
    </location>
</feature>
<accession>A0A2U3KXF8</accession>
<protein>
    <recommendedName>
        <fullName evidence="11 12">ATP synthase subunit a</fullName>
    </recommendedName>
    <alternativeName>
        <fullName evidence="11">ATP synthase F0 sector subunit a</fullName>
    </alternativeName>
    <alternativeName>
        <fullName evidence="11">F-ATPase subunit 6</fullName>
    </alternativeName>
</protein>
<evidence type="ECO:0000256" key="2">
    <source>
        <dbReference type="ARBA" id="ARBA00006810"/>
    </source>
</evidence>
<sequence>MPEQLWFTEILNRLFAGPVVSLLRALHIEPKYPQAPITDAFAMEFLVFVVLLVLFLLVRSRLSVDDPGGLQLVFESVEGFIQGQSNEIIGHHSEGYTPFLAALLFFILFSNLIGVIPGFESPTAVPVVPLGCALCAFAYYQTQGFKHAGIGYLKHFLGPSDPTMSIFIRLPLALLMLPIELISHLARMLSLTIRLFANMFAGDMVTLVFFSLVPLGVPILFLGLHIGVSLLQTYIFVLLTTVYLSGAVAEEH</sequence>
<keyword evidence="10 11" id="KW-0066">ATP synthesis</keyword>
<evidence type="ECO:0000256" key="3">
    <source>
        <dbReference type="ARBA" id="ARBA00022448"/>
    </source>
</evidence>
<dbReference type="GO" id="GO:0045259">
    <property type="term" value="C:proton-transporting ATP synthase complex"/>
    <property type="evidence" value="ECO:0007669"/>
    <property type="project" value="UniProtKB-KW"/>
</dbReference>
<feature type="transmembrane region" description="Helical" evidence="11">
    <location>
        <begin position="40"/>
        <end position="58"/>
    </location>
</feature>
<comment type="subcellular location">
    <subcellularLocation>
        <location evidence="11 12">Cell membrane</location>
        <topology evidence="11 12">Multi-pass membrane protein</topology>
    </subcellularLocation>
    <subcellularLocation>
        <location evidence="1">Membrane</location>
        <topology evidence="1">Multi-pass membrane protein</topology>
    </subcellularLocation>
</comment>
<reference evidence="14" key="1">
    <citation type="submission" date="2018-02" db="EMBL/GenBank/DDBJ databases">
        <authorList>
            <person name="Hausmann B."/>
        </authorList>
    </citation>
    <scope>NUCLEOTIDE SEQUENCE [LARGE SCALE GENOMIC DNA]</scope>
    <source>
        <strain evidence="14">Peat soil MAG SbA1</strain>
    </source>
</reference>
<feature type="transmembrane region" description="Helical" evidence="11">
    <location>
        <begin position="99"/>
        <end position="119"/>
    </location>
</feature>
<dbReference type="Pfam" id="PF00119">
    <property type="entry name" value="ATP-synt_A"/>
    <property type="match status" value="1"/>
</dbReference>